<gene>
    <name evidence="2" type="ORF">EV385_0009</name>
</gene>
<dbReference type="InterPro" id="IPR011047">
    <property type="entry name" value="Quinoprotein_ADH-like_sf"/>
</dbReference>
<protein>
    <submittedName>
        <fullName evidence="2">Concanavalin A-like lectin/glucanase superfamily protein</fullName>
    </submittedName>
</protein>
<accession>A0A4V2G6D5</accession>
<evidence type="ECO:0000313" key="2">
    <source>
        <dbReference type="EMBL" id="RZU48296.1"/>
    </source>
</evidence>
<comment type="caution">
    <text evidence="2">The sequence shown here is derived from an EMBL/GenBank/DDBJ whole genome shotgun (WGS) entry which is preliminary data.</text>
</comment>
<keyword evidence="3" id="KW-1185">Reference proteome</keyword>
<dbReference type="Proteomes" id="UP000292564">
    <property type="component" value="Unassembled WGS sequence"/>
</dbReference>
<keyword evidence="2" id="KW-0430">Lectin</keyword>
<dbReference type="GO" id="GO:0030246">
    <property type="term" value="F:carbohydrate binding"/>
    <property type="evidence" value="ECO:0007669"/>
    <property type="project" value="UniProtKB-KW"/>
</dbReference>
<name>A0A4V2G6D5_9ACTN</name>
<sequence>MPLVPDVRSNRIRLKSSARRILVGAVSLGLMAAGSVAIAAVVDSTPSTSPSFNGSVFAIAYRGDTVYVGGAFTKAVVAGKAVVRNRLAAFDGRTGALLPWNPGADKTVRALATDGTIMYAAGDFGVIGGQNRDSLAGLDPTTGVPTALKHGILGQPNALAVAGGRLYMGGRITGVDGVARANLAAFSTATGALDTGWAPTTDDAVNALAVANNKVYLGGRFHRTNNVPSTLRLTAVDPVTGVLDAAFKPKPVSQVFALATDATGVYAALGGKGGRTLAYTFAGATRWTRVFDGDIQALTVFGGNTYVGGHFDNACTTTNNGAQGVCTDGSIPRVKLAAIDGQGNLLPWAPQANGVVGVRVMTSSEGLGIVSVGGDFTLVNGITQKRYAAFVDPTARSAGPPAPPSPFVASYNFDSTVADGTFDDGSGNGHLLKAFATNGAKATLVAHGTGQAVLFPPKCAVAATCGRLNLQAADSADLNPGTRNLRFGAAVRLSATETSSGENIVQKGYSTSGGQYKLQVDGASGKPSCVMSDQNSTTLYVAKSALSISDGGWHTLECRRVGTSLTIRVDDVQRGAAILPVTLSVVTTQPLRMGGKGLAVNNDQYHGYLDDVWISIG</sequence>
<feature type="transmembrane region" description="Helical" evidence="1">
    <location>
        <begin position="21"/>
        <end position="42"/>
    </location>
</feature>
<dbReference type="EMBL" id="SHKY01000001">
    <property type="protein sequence ID" value="RZU48296.1"/>
    <property type="molecule type" value="Genomic_DNA"/>
</dbReference>
<organism evidence="2 3">
    <name type="scientific">Krasilnikovia cinnamomea</name>
    <dbReference type="NCBI Taxonomy" id="349313"/>
    <lineage>
        <taxon>Bacteria</taxon>
        <taxon>Bacillati</taxon>
        <taxon>Actinomycetota</taxon>
        <taxon>Actinomycetes</taxon>
        <taxon>Micromonosporales</taxon>
        <taxon>Micromonosporaceae</taxon>
        <taxon>Krasilnikovia</taxon>
    </lineage>
</organism>
<dbReference type="AlphaFoldDB" id="A0A4V2G6D5"/>
<evidence type="ECO:0000256" key="1">
    <source>
        <dbReference type="SAM" id="Phobius"/>
    </source>
</evidence>
<proteinExistence type="predicted"/>
<keyword evidence="1" id="KW-0472">Membrane</keyword>
<evidence type="ECO:0000313" key="3">
    <source>
        <dbReference type="Proteomes" id="UP000292564"/>
    </source>
</evidence>
<dbReference type="Gene3D" id="2.60.120.200">
    <property type="match status" value="1"/>
</dbReference>
<dbReference type="Gene3D" id="2.80.10.50">
    <property type="match status" value="1"/>
</dbReference>
<dbReference type="SUPFAM" id="SSF50998">
    <property type="entry name" value="Quinoprotein alcohol dehydrogenase-like"/>
    <property type="match status" value="1"/>
</dbReference>
<dbReference type="Pfam" id="PF13385">
    <property type="entry name" value="Laminin_G_3"/>
    <property type="match status" value="1"/>
</dbReference>
<keyword evidence="1" id="KW-1133">Transmembrane helix</keyword>
<reference evidence="2 3" key="1">
    <citation type="submission" date="2019-02" db="EMBL/GenBank/DDBJ databases">
        <title>Sequencing the genomes of 1000 actinobacteria strains.</title>
        <authorList>
            <person name="Klenk H.-P."/>
        </authorList>
    </citation>
    <scope>NUCLEOTIDE SEQUENCE [LARGE SCALE GENOMIC DNA]</scope>
    <source>
        <strain evidence="2 3">DSM 45162</strain>
    </source>
</reference>
<keyword evidence="1" id="KW-0812">Transmembrane</keyword>
<dbReference type="SUPFAM" id="SSF49899">
    <property type="entry name" value="Concanavalin A-like lectins/glucanases"/>
    <property type="match status" value="1"/>
</dbReference>
<dbReference type="InterPro" id="IPR013320">
    <property type="entry name" value="ConA-like_dom_sf"/>
</dbReference>